<accession>A0A4R2RCD5</accession>
<dbReference type="NCBIfam" id="NF033819">
    <property type="entry name" value="IS66_TnpB"/>
    <property type="match status" value="1"/>
</dbReference>
<dbReference type="RefSeq" id="WP_165876511.1">
    <property type="nucleotide sequence ID" value="NZ_JAOQNU010000032.1"/>
</dbReference>
<protein>
    <submittedName>
        <fullName evidence="1">IS66 Orf2 like protein</fullName>
    </submittedName>
</protein>
<gene>
    <name evidence="1" type="ORF">EDD73_13139</name>
</gene>
<dbReference type="EMBL" id="SLXT01000031">
    <property type="protein sequence ID" value="TCP61042.1"/>
    <property type="molecule type" value="Genomic_DNA"/>
</dbReference>
<name>A0A4R2RCD5_9FIRM</name>
<dbReference type="PANTHER" id="PTHR36455:SF1">
    <property type="entry name" value="BLR8292 PROTEIN"/>
    <property type="match status" value="1"/>
</dbReference>
<dbReference type="AlphaFoldDB" id="A0A4R2RCD5"/>
<dbReference type="InterPro" id="IPR008878">
    <property type="entry name" value="Transposase_IS66_Orf2"/>
</dbReference>
<reference evidence="1 2" key="1">
    <citation type="submission" date="2019-03" db="EMBL/GenBank/DDBJ databases">
        <title>Genomic Encyclopedia of Type Strains, Phase IV (KMG-IV): sequencing the most valuable type-strain genomes for metagenomic binning, comparative biology and taxonomic classification.</title>
        <authorList>
            <person name="Goeker M."/>
        </authorList>
    </citation>
    <scope>NUCLEOTIDE SEQUENCE [LARGE SCALE GENOMIC DNA]</scope>
    <source>
        <strain evidence="1 2">DSM 11170</strain>
    </source>
</reference>
<dbReference type="PANTHER" id="PTHR36455">
    <property type="match status" value="1"/>
</dbReference>
<keyword evidence="2" id="KW-1185">Reference proteome</keyword>
<organism evidence="1 2">
    <name type="scientific">Heliophilum fasciatum</name>
    <dbReference type="NCBI Taxonomy" id="35700"/>
    <lineage>
        <taxon>Bacteria</taxon>
        <taxon>Bacillati</taxon>
        <taxon>Bacillota</taxon>
        <taxon>Clostridia</taxon>
        <taxon>Eubacteriales</taxon>
        <taxon>Heliobacteriaceae</taxon>
        <taxon>Heliophilum</taxon>
    </lineage>
</organism>
<dbReference type="Proteomes" id="UP000294813">
    <property type="component" value="Unassembled WGS sequence"/>
</dbReference>
<dbReference type="Pfam" id="PF05717">
    <property type="entry name" value="TnpB_IS66"/>
    <property type="match status" value="1"/>
</dbReference>
<evidence type="ECO:0000313" key="2">
    <source>
        <dbReference type="Proteomes" id="UP000294813"/>
    </source>
</evidence>
<proteinExistence type="predicted"/>
<evidence type="ECO:0000313" key="1">
    <source>
        <dbReference type="EMBL" id="TCP61042.1"/>
    </source>
</evidence>
<comment type="caution">
    <text evidence="1">The sequence shown here is derived from an EMBL/GenBank/DDBJ whole genome shotgun (WGS) entry which is preliminary data.</text>
</comment>
<sequence length="120" mass="13907">MLKDIRSYDGIYLACGSTDLRRSVDGLAIIVKQEFKMDPFGNYLFLFCNGNRNRLKALSWDRTGFSLYYKRLDGAGARFQWPKEPSDVRNITVKQLRRLMDGLTIDPPQGFREVTARDFC</sequence>